<feature type="compositionally biased region" description="Basic and acidic residues" evidence="1">
    <location>
        <begin position="205"/>
        <end position="216"/>
    </location>
</feature>
<feature type="region of interest" description="Disordered" evidence="1">
    <location>
        <begin position="193"/>
        <end position="216"/>
    </location>
</feature>
<protein>
    <submittedName>
        <fullName evidence="2">Uncharacterized protein</fullName>
    </submittedName>
</protein>
<reference evidence="2" key="1">
    <citation type="submission" date="2018-11" db="EMBL/GenBank/DDBJ databases">
        <authorList>
            <person name="Alioto T."/>
            <person name="Alioto T."/>
        </authorList>
    </citation>
    <scope>NUCLEOTIDE SEQUENCE</scope>
</reference>
<comment type="caution">
    <text evidence="2">The sequence shown here is derived from an EMBL/GenBank/DDBJ whole genome shotgun (WGS) entry which is preliminary data.</text>
</comment>
<dbReference type="Proteomes" id="UP000596742">
    <property type="component" value="Unassembled WGS sequence"/>
</dbReference>
<evidence type="ECO:0000256" key="1">
    <source>
        <dbReference type="SAM" id="MobiDB-lite"/>
    </source>
</evidence>
<name>A0A8B6D4N7_MYTGA</name>
<sequence length="235" mass="27057">MGESRFLITYPELRVVALANELDVVPVDIGFEVRCAETAKISITLDGENKMLMRVIVNGGEDKDLFNMDSEAHNCISQLVKVVRKFNVLLGRIDWCYIEYMLKEKLQKEYSELNKEVKKKAREDKLQYIEGLANEAEGACKHAELSTVYKIIKQLCESNNNDTQVLSKNGEVRKSKSQKLERCAEHFREVLNREPPNKPAQFDNTEEKTDIDISEEKNERSEIKKALCKLKIVNQ</sequence>
<proteinExistence type="predicted"/>
<gene>
    <name evidence="2" type="ORF">MGAL_10B061358</name>
</gene>
<evidence type="ECO:0000313" key="2">
    <source>
        <dbReference type="EMBL" id="VDI14000.1"/>
    </source>
</evidence>
<evidence type="ECO:0000313" key="3">
    <source>
        <dbReference type="Proteomes" id="UP000596742"/>
    </source>
</evidence>
<organism evidence="2 3">
    <name type="scientific">Mytilus galloprovincialis</name>
    <name type="common">Mediterranean mussel</name>
    <dbReference type="NCBI Taxonomy" id="29158"/>
    <lineage>
        <taxon>Eukaryota</taxon>
        <taxon>Metazoa</taxon>
        <taxon>Spiralia</taxon>
        <taxon>Lophotrochozoa</taxon>
        <taxon>Mollusca</taxon>
        <taxon>Bivalvia</taxon>
        <taxon>Autobranchia</taxon>
        <taxon>Pteriomorphia</taxon>
        <taxon>Mytilida</taxon>
        <taxon>Mytiloidea</taxon>
        <taxon>Mytilidae</taxon>
        <taxon>Mytilinae</taxon>
        <taxon>Mytilus</taxon>
    </lineage>
</organism>
<keyword evidence="3" id="KW-1185">Reference proteome</keyword>
<dbReference type="EMBL" id="UYJE01002824">
    <property type="protein sequence ID" value="VDI14000.1"/>
    <property type="molecule type" value="Genomic_DNA"/>
</dbReference>
<dbReference type="AlphaFoldDB" id="A0A8B6D4N7"/>
<accession>A0A8B6D4N7</accession>